<sequence length="269" mass="31195">MMPELPEVETVVRTLEQQISQCQIRSVRVYYDKIVGDPKRFTDCLSGQRFRYFSRRGKYLLFQLDRNTLVVHLRMEGKFYIQDPREPLNRHIHVVFDLDNGMELRYMDTRKFGRMEVLPKELDLKNFHGLGPEPFDPIFDSEYVYAFLKRKKAPLKSVLLDQSFVAGIGNIYADEILAKIGIRPKMSARRLSKKKCEALVEAVQEILANSIELGGTTIRSYTSSLGVAGRFQTKCMVHLQKICPKCQREIKMVRVAGRSSYYCPHCQKS</sequence>
<dbReference type="HAMAP" id="MF_00103">
    <property type="entry name" value="Fapy_DNA_glycosyl"/>
    <property type="match status" value="1"/>
</dbReference>
<evidence type="ECO:0000256" key="5">
    <source>
        <dbReference type="ARBA" id="ARBA00022763"/>
    </source>
</evidence>
<dbReference type="PROSITE" id="PS51068">
    <property type="entry name" value="FPG_CAT"/>
    <property type="match status" value="1"/>
</dbReference>
<evidence type="ECO:0000256" key="13">
    <source>
        <dbReference type="ARBA" id="ARBA00023295"/>
    </source>
</evidence>
<keyword evidence="4 15" id="KW-0479">Metal-binding</keyword>
<dbReference type="InterPro" id="IPR012319">
    <property type="entry name" value="FPG_cat"/>
</dbReference>
<dbReference type="Pfam" id="PF06827">
    <property type="entry name" value="zf-FPG_IleRS"/>
    <property type="match status" value="1"/>
</dbReference>
<dbReference type="eggNOG" id="COG0266">
    <property type="taxonomic scope" value="Bacteria"/>
</dbReference>
<comment type="catalytic activity">
    <reaction evidence="14 15">
        <text>2'-deoxyribonucleotide-(2'-deoxyribose 5'-phosphate)-2'-deoxyribonucleotide-DNA = a 3'-end 2'-deoxyribonucleotide-(2,3-dehydro-2,3-deoxyribose 5'-phosphate)-DNA + a 5'-end 5'-phospho-2'-deoxyribonucleoside-DNA + H(+)</text>
        <dbReference type="Rhea" id="RHEA:66592"/>
        <dbReference type="Rhea" id="RHEA-COMP:13180"/>
        <dbReference type="Rhea" id="RHEA-COMP:16897"/>
        <dbReference type="Rhea" id="RHEA-COMP:17067"/>
        <dbReference type="ChEBI" id="CHEBI:15378"/>
        <dbReference type="ChEBI" id="CHEBI:136412"/>
        <dbReference type="ChEBI" id="CHEBI:157695"/>
        <dbReference type="ChEBI" id="CHEBI:167181"/>
        <dbReference type="EC" id="4.2.99.18"/>
    </reaction>
</comment>
<dbReference type="InterPro" id="IPR010979">
    <property type="entry name" value="Ribosomal_uS13-like_H2TH"/>
</dbReference>
<evidence type="ECO:0000256" key="6">
    <source>
        <dbReference type="ARBA" id="ARBA00022771"/>
    </source>
</evidence>
<dbReference type="FunFam" id="1.10.8.50:FF:000003">
    <property type="entry name" value="Formamidopyrimidine-DNA glycosylase"/>
    <property type="match status" value="1"/>
</dbReference>
<dbReference type="GO" id="GO:0006284">
    <property type="term" value="P:base-excision repair"/>
    <property type="evidence" value="ECO:0007669"/>
    <property type="project" value="InterPro"/>
</dbReference>
<comment type="similarity">
    <text evidence="2 15">Belongs to the FPG family.</text>
</comment>
<evidence type="ECO:0000259" key="16">
    <source>
        <dbReference type="PROSITE" id="PS51066"/>
    </source>
</evidence>
<dbReference type="PROSITE" id="PS51066">
    <property type="entry name" value="ZF_FPG_2"/>
    <property type="match status" value="1"/>
</dbReference>
<proteinExistence type="inferred from homology"/>
<comment type="caution">
    <text evidence="18">The sequence shown here is derived from an EMBL/GenBank/DDBJ whole genome shotgun (WGS) entry which is preliminary data.</text>
</comment>
<feature type="domain" description="FPG-type" evidence="16">
    <location>
        <begin position="236"/>
        <end position="268"/>
    </location>
</feature>
<protein>
    <recommendedName>
        <fullName evidence="15">Formamidopyrimidine-DNA glycosylase</fullName>
        <shortName evidence="15">Fapy-DNA glycosylase</shortName>
        <ecNumber evidence="15">3.2.2.23</ecNumber>
    </recommendedName>
    <alternativeName>
        <fullName evidence="15">DNA-(apurinic or apyrimidinic site) lyase MutM</fullName>
        <shortName evidence="15">AP lyase MutM</shortName>
        <ecNumber evidence="15">4.2.99.18</ecNumber>
    </alternativeName>
</protein>
<evidence type="ECO:0000256" key="4">
    <source>
        <dbReference type="ARBA" id="ARBA00022723"/>
    </source>
</evidence>
<evidence type="ECO:0000256" key="2">
    <source>
        <dbReference type="ARBA" id="ARBA00009409"/>
    </source>
</evidence>
<feature type="active site" description="Proton donor; for beta-elimination activity" evidence="15">
    <location>
        <position position="58"/>
    </location>
</feature>
<dbReference type="CDD" id="cd08966">
    <property type="entry name" value="EcFpg-like_N"/>
    <property type="match status" value="1"/>
</dbReference>
<evidence type="ECO:0000256" key="3">
    <source>
        <dbReference type="ARBA" id="ARBA00011245"/>
    </source>
</evidence>
<dbReference type="Gene3D" id="1.10.8.50">
    <property type="match status" value="1"/>
</dbReference>
<dbReference type="GO" id="GO:0003684">
    <property type="term" value="F:damaged DNA binding"/>
    <property type="evidence" value="ECO:0007669"/>
    <property type="project" value="InterPro"/>
</dbReference>
<accession>D2MP18</accession>
<evidence type="ECO:0000256" key="7">
    <source>
        <dbReference type="ARBA" id="ARBA00022801"/>
    </source>
</evidence>
<evidence type="ECO:0000256" key="14">
    <source>
        <dbReference type="ARBA" id="ARBA00044632"/>
    </source>
</evidence>
<evidence type="ECO:0000313" key="19">
    <source>
        <dbReference type="Proteomes" id="UP000005017"/>
    </source>
</evidence>
<dbReference type="STRING" id="679192.HMPREF9013_0712"/>
<feature type="active site" description="Proton donor; for delta-elimination activity" evidence="15">
    <location>
        <position position="258"/>
    </location>
</feature>
<comment type="function">
    <text evidence="15">Involved in base excision repair of DNA damaged by oxidation or by mutagenic agents. Acts as DNA glycosylase that recognizes and removes damaged bases. Has a preference for oxidized purines, such as 7,8-dihydro-8-oxoguanine (8-oxoG). Has AP (apurinic/apyrimidinic) lyase activity and introduces nicks in the DNA strand. Cleaves the DNA backbone by beta-delta elimination to generate a single-strand break at the site of the removed base with both 3'- and 5'-phosphates.</text>
</comment>
<dbReference type="InterPro" id="IPR015886">
    <property type="entry name" value="H2TH_FPG"/>
</dbReference>
<dbReference type="PANTHER" id="PTHR22993">
    <property type="entry name" value="FORMAMIDOPYRIMIDINE-DNA GLYCOSYLASE"/>
    <property type="match status" value="1"/>
</dbReference>
<keyword evidence="6 15" id="KW-0863">Zinc-finger</keyword>
<feature type="binding site" evidence="15">
    <location>
        <position position="151"/>
    </location>
    <ligand>
        <name>DNA</name>
        <dbReference type="ChEBI" id="CHEBI:16991"/>
    </ligand>
</feature>
<evidence type="ECO:0000256" key="8">
    <source>
        <dbReference type="ARBA" id="ARBA00022833"/>
    </source>
</evidence>
<organism evidence="18 19">
    <name type="scientific">Bulleidia extructa W1219</name>
    <dbReference type="NCBI Taxonomy" id="679192"/>
    <lineage>
        <taxon>Bacteria</taxon>
        <taxon>Bacillati</taxon>
        <taxon>Bacillota</taxon>
        <taxon>Erysipelotrichia</taxon>
        <taxon>Erysipelotrichales</taxon>
        <taxon>Erysipelotrichaceae</taxon>
        <taxon>Bulleidia</taxon>
    </lineage>
</organism>
<evidence type="ECO:0000256" key="10">
    <source>
        <dbReference type="ARBA" id="ARBA00023204"/>
    </source>
</evidence>
<dbReference type="SUPFAM" id="SSF81624">
    <property type="entry name" value="N-terminal domain of MutM-like DNA repair proteins"/>
    <property type="match status" value="1"/>
</dbReference>
<evidence type="ECO:0000259" key="17">
    <source>
        <dbReference type="PROSITE" id="PS51068"/>
    </source>
</evidence>
<keyword evidence="9 15" id="KW-0238">DNA-binding</keyword>
<reference evidence="19" key="1">
    <citation type="submission" date="2009-12" db="EMBL/GenBank/DDBJ databases">
        <title>Sequence of Clostridiales genomosp. BVAB3 str. UPII9-5.</title>
        <authorList>
            <person name="Madupu R."/>
            <person name="Durkin A.S."/>
            <person name="Torralba M."/>
            <person name="Methe B."/>
            <person name="Sutton G.G."/>
            <person name="Strausberg R.L."/>
            <person name="Nelson K.E."/>
        </authorList>
    </citation>
    <scope>NUCLEOTIDE SEQUENCE [LARGE SCALE GENOMIC DNA]</scope>
    <source>
        <strain evidence="19">W1219</strain>
    </source>
</reference>
<dbReference type="SMART" id="SM01232">
    <property type="entry name" value="H2TH"/>
    <property type="match status" value="1"/>
</dbReference>
<keyword evidence="19" id="KW-1185">Reference proteome</keyword>
<name>D2MP18_9FIRM</name>
<dbReference type="GO" id="GO:0034039">
    <property type="term" value="F:8-oxo-7,8-dihydroguanine DNA N-glycosylase activity"/>
    <property type="evidence" value="ECO:0007669"/>
    <property type="project" value="TreeGrafter"/>
</dbReference>
<evidence type="ECO:0000313" key="18">
    <source>
        <dbReference type="EMBL" id="EFC05787.1"/>
    </source>
</evidence>
<keyword evidence="13 15" id="KW-0326">Glycosidase</keyword>
<dbReference type="GO" id="GO:0003690">
    <property type="term" value="F:double-stranded DNA binding"/>
    <property type="evidence" value="ECO:0007669"/>
    <property type="project" value="UniProtKB-ARBA"/>
</dbReference>
<comment type="subunit">
    <text evidence="3 15">Monomer.</text>
</comment>
<dbReference type="NCBIfam" id="NF002211">
    <property type="entry name" value="PRK01103.1"/>
    <property type="match status" value="1"/>
</dbReference>
<keyword evidence="8 15" id="KW-0862">Zinc</keyword>
<dbReference type="SUPFAM" id="SSF46946">
    <property type="entry name" value="S13-like H2TH domain"/>
    <property type="match status" value="1"/>
</dbReference>
<dbReference type="InterPro" id="IPR035937">
    <property type="entry name" value="FPG_N"/>
</dbReference>
<dbReference type="GO" id="GO:0140078">
    <property type="term" value="F:class I DNA-(apurinic or apyrimidinic site) endonuclease activity"/>
    <property type="evidence" value="ECO:0007669"/>
    <property type="project" value="UniProtKB-EC"/>
</dbReference>
<dbReference type="InterPro" id="IPR010663">
    <property type="entry name" value="Znf_FPG/IleRS"/>
</dbReference>
<gene>
    <name evidence="15 18" type="primary">mutM</name>
    <name evidence="15" type="synonym">fpg</name>
    <name evidence="18" type="ORF">HMPREF9013_0712</name>
</gene>
<evidence type="ECO:0000256" key="1">
    <source>
        <dbReference type="ARBA" id="ARBA00001668"/>
    </source>
</evidence>
<dbReference type="InterPro" id="IPR000214">
    <property type="entry name" value="Znf_DNA_glyclase/AP_lyase"/>
</dbReference>
<evidence type="ECO:0000256" key="11">
    <source>
        <dbReference type="ARBA" id="ARBA00023239"/>
    </source>
</evidence>
<dbReference type="Proteomes" id="UP000005017">
    <property type="component" value="Unassembled WGS sequence"/>
</dbReference>
<dbReference type="NCBIfam" id="TIGR00577">
    <property type="entry name" value="fpg"/>
    <property type="match status" value="1"/>
</dbReference>
<keyword evidence="12 15" id="KW-0511">Multifunctional enzyme</keyword>
<keyword evidence="5 15" id="KW-0227">DNA damage</keyword>
<dbReference type="InterPro" id="IPR020629">
    <property type="entry name" value="FPG_Glyclase"/>
</dbReference>
<dbReference type="SMART" id="SM00898">
    <property type="entry name" value="Fapy_DNA_glyco"/>
    <property type="match status" value="1"/>
</dbReference>
<evidence type="ECO:0000256" key="15">
    <source>
        <dbReference type="HAMAP-Rule" id="MF_00103"/>
    </source>
</evidence>
<feature type="active site" description="Proton donor" evidence="15">
    <location>
        <position position="4"/>
    </location>
</feature>
<feature type="active site" description="Schiff-base intermediate with DNA" evidence="15">
    <location>
        <position position="3"/>
    </location>
</feature>
<comment type="catalytic activity">
    <reaction evidence="1 15">
        <text>Hydrolysis of DNA containing ring-opened 7-methylguanine residues, releasing 2,6-diamino-4-hydroxy-5-(N-methyl)formamidopyrimidine.</text>
        <dbReference type="EC" id="3.2.2.23"/>
    </reaction>
</comment>
<dbReference type="Pfam" id="PF01149">
    <property type="entry name" value="Fapy_DNA_glyco"/>
    <property type="match status" value="1"/>
</dbReference>
<dbReference type="EC" id="4.2.99.18" evidence="15"/>
<dbReference type="EC" id="3.2.2.23" evidence="15"/>
<dbReference type="AlphaFoldDB" id="D2MP18"/>
<keyword evidence="10 15" id="KW-0234">DNA repair</keyword>
<keyword evidence="11 15" id="KW-0456">Lyase</keyword>
<evidence type="ECO:0000256" key="9">
    <source>
        <dbReference type="ARBA" id="ARBA00023125"/>
    </source>
</evidence>
<dbReference type="GO" id="GO:0008270">
    <property type="term" value="F:zinc ion binding"/>
    <property type="evidence" value="ECO:0007669"/>
    <property type="project" value="UniProtKB-UniRule"/>
</dbReference>
<dbReference type="Gene3D" id="3.20.190.10">
    <property type="entry name" value="MutM-like, N-terminal"/>
    <property type="match status" value="1"/>
</dbReference>
<dbReference type="SUPFAM" id="SSF57716">
    <property type="entry name" value="Glucocorticoid receptor-like (DNA-binding domain)"/>
    <property type="match status" value="1"/>
</dbReference>
<comment type="cofactor">
    <cofactor evidence="15">
        <name>Zn(2+)</name>
        <dbReference type="ChEBI" id="CHEBI:29105"/>
    </cofactor>
    <text evidence="15">Binds 1 zinc ion per subunit.</text>
</comment>
<evidence type="ECO:0000256" key="12">
    <source>
        <dbReference type="ARBA" id="ARBA00023268"/>
    </source>
</evidence>
<feature type="binding site" evidence="15">
    <location>
        <position position="91"/>
    </location>
    <ligand>
        <name>DNA</name>
        <dbReference type="ChEBI" id="CHEBI:16991"/>
    </ligand>
</feature>
<dbReference type="PANTHER" id="PTHR22993:SF9">
    <property type="entry name" value="FORMAMIDOPYRIMIDINE-DNA GLYCOSYLASE"/>
    <property type="match status" value="1"/>
</dbReference>
<dbReference type="EMBL" id="ADFR01000007">
    <property type="protein sequence ID" value="EFC05787.1"/>
    <property type="molecule type" value="Genomic_DNA"/>
</dbReference>
<keyword evidence="7 15" id="KW-0378">Hydrolase</keyword>
<dbReference type="Pfam" id="PF06831">
    <property type="entry name" value="H2TH"/>
    <property type="match status" value="1"/>
</dbReference>
<feature type="domain" description="Formamidopyrimidine-DNA glycosylase catalytic" evidence="17">
    <location>
        <begin position="3"/>
        <end position="113"/>
    </location>
</feature>
<feature type="binding site" evidence="15">
    <location>
        <position position="110"/>
    </location>
    <ligand>
        <name>DNA</name>
        <dbReference type="ChEBI" id="CHEBI:16991"/>
    </ligand>
</feature>